<dbReference type="SUPFAM" id="SSF51338">
    <property type="entry name" value="Composite domain of metallo-dependent hydrolases"/>
    <property type="match status" value="1"/>
</dbReference>
<comment type="caution">
    <text evidence="2">The sequence shown here is derived from an EMBL/GenBank/DDBJ whole genome shotgun (WGS) entry which is preliminary data.</text>
</comment>
<name>A0A645HB80_9ZZZZ</name>
<feature type="domain" description="Amidohydrolase-related" evidence="1">
    <location>
        <begin position="3"/>
        <end position="46"/>
    </location>
</feature>
<dbReference type="AlphaFoldDB" id="A0A645HB80"/>
<dbReference type="InterPro" id="IPR011059">
    <property type="entry name" value="Metal-dep_hydrolase_composite"/>
</dbReference>
<proteinExistence type="predicted"/>
<evidence type="ECO:0000259" key="1">
    <source>
        <dbReference type="Pfam" id="PF01979"/>
    </source>
</evidence>
<accession>A0A645HB80</accession>
<protein>
    <recommendedName>
        <fullName evidence="1">Amidohydrolase-related domain-containing protein</fullName>
    </recommendedName>
</protein>
<reference evidence="2" key="1">
    <citation type="submission" date="2019-08" db="EMBL/GenBank/DDBJ databases">
        <authorList>
            <person name="Kucharzyk K."/>
            <person name="Murdoch R.W."/>
            <person name="Higgins S."/>
            <person name="Loffler F."/>
        </authorList>
    </citation>
    <scope>NUCLEOTIDE SEQUENCE</scope>
</reference>
<dbReference type="GO" id="GO:0016810">
    <property type="term" value="F:hydrolase activity, acting on carbon-nitrogen (but not peptide) bonds"/>
    <property type="evidence" value="ECO:0007669"/>
    <property type="project" value="InterPro"/>
</dbReference>
<dbReference type="EMBL" id="VSSQ01090334">
    <property type="protein sequence ID" value="MPN36288.1"/>
    <property type="molecule type" value="Genomic_DNA"/>
</dbReference>
<gene>
    <name evidence="2" type="ORF">SDC9_183797</name>
</gene>
<sequence length="49" mass="5369">MKSCTINPAKEIRADADVGTLEVGKLADILVFTPDWELAATYIAGKRFE</sequence>
<dbReference type="InterPro" id="IPR006680">
    <property type="entry name" value="Amidohydro-rel"/>
</dbReference>
<evidence type="ECO:0000313" key="2">
    <source>
        <dbReference type="EMBL" id="MPN36288.1"/>
    </source>
</evidence>
<dbReference type="Gene3D" id="3.20.20.140">
    <property type="entry name" value="Metal-dependent hydrolases"/>
    <property type="match status" value="1"/>
</dbReference>
<organism evidence="2">
    <name type="scientific">bioreactor metagenome</name>
    <dbReference type="NCBI Taxonomy" id="1076179"/>
    <lineage>
        <taxon>unclassified sequences</taxon>
        <taxon>metagenomes</taxon>
        <taxon>ecological metagenomes</taxon>
    </lineage>
</organism>
<dbReference type="Pfam" id="PF01979">
    <property type="entry name" value="Amidohydro_1"/>
    <property type="match status" value="1"/>
</dbReference>
<dbReference type="Gene3D" id="2.30.40.10">
    <property type="entry name" value="Urease, subunit C, domain 1"/>
    <property type="match status" value="1"/>
</dbReference>